<dbReference type="PANTHER" id="PTHR43547:SF2">
    <property type="entry name" value="HYBRID SIGNAL TRANSDUCTION HISTIDINE KINASE C"/>
    <property type="match status" value="1"/>
</dbReference>
<dbReference type="InterPro" id="IPR015943">
    <property type="entry name" value="WD40/YVTN_repeat-like_dom_sf"/>
</dbReference>
<keyword evidence="3" id="KW-0597">Phosphoprotein</keyword>
<dbReference type="InterPro" id="IPR003661">
    <property type="entry name" value="HisK_dim/P_dom"/>
</dbReference>
<evidence type="ECO:0000313" key="7">
    <source>
        <dbReference type="Proteomes" id="UP000664698"/>
    </source>
</evidence>
<dbReference type="InterPro" id="IPR036097">
    <property type="entry name" value="HisK_dim/P_sf"/>
</dbReference>
<dbReference type="PANTHER" id="PTHR43547">
    <property type="entry name" value="TWO-COMPONENT HISTIDINE KINASE"/>
    <property type="match status" value="1"/>
</dbReference>
<accession>A0ABS3BVN1</accession>
<dbReference type="CDD" id="cd00082">
    <property type="entry name" value="HisKA"/>
    <property type="match status" value="1"/>
</dbReference>
<feature type="domain" description="Histidine kinase" evidence="5">
    <location>
        <begin position="938"/>
        <end position="1154"/>
    </location>
</feature>
<dbReference type="Proteomes" id="UP000664698">
    <property type="component" value="Unassembled WGS sequence"/>
</dbReference>
<evidence type="ECO:0000259" key="5">
    <source>
        <dbReference type="PROSITE" id="PS50109"/>
    </source>
</evidence>
<comment type="caution">
    <text evidence="6">The sequence shown here is derived from an EMBL/GenBank/DDBJ whole genome shotgun (WGS) entry which is preliminary data.</text>
</comment>
<dbReference type="NCBIfam" id="TIGR00229">
    <property type="entry name" value="sensory_box"/>
    <property type="match status" value="1"/>
</dbReference>
<dbReference type="SUPFAM" id="SSF47384">
    <property type="entry name" value="Homodimeric domain of signal transducing histidine kinase"/>
    <property type="match status" value="1"/>
</dbReference>
<dbReference type="PRINTS" id="PR00344">
    <property type="entry name" value="BCTRLSENSOR"/>
</dbReference>
<feature type="transmembrane region" description="Helical" evidence="4">
    <location>
        <begin position="750"/>
        <end position="770"/>
    </location>
</feature>
<dbReference type="Gene3D" id="2.60.40.10">
    <property type="entry name" value="Immunoglobulins"/>
    <property type="match status" value="1"/>
</dbReference>
<dbReference type="InterPro" id="IPR036890">
    <property type="entry name" value="HATPase_C_sf"/>
</dbReference>
<dbReference type="Pfam" id="PF07494">
    <property type="entry name" value="Reg_prop"/>
    <property type="match status" value="1"/>
</dbReference>
<dbReference type="SUPFAM" id="SSF55874">
    <property type="entry name" value="ATPase domain of HSP90 chaperone/DNA topoisomerase II/histidine kinase"/>
    <property type="match status" value="1"/>
</dbReference>
<dbReference type="SMART" id="SM00388">
    <property type="entry name" value="HisKA"/>
    <property type="match status" value="1"/>
</dbReference>
<sequence>MAGRIPQILLFFVLGLTLIHSRSVAQSFKFNANPKGVNLPVQNVLGIEQDSLGRMWFSTARGVVYSDGIQTYELPDSLVKRFNYRISILRDEDGIMWLYNAVGAPLFFRSMALGWEEYDFPVLNPRAYSSGISFFPIGKGAEKYYFVDTGNELFYWREGESERTRIERDISKTGRLTSVLDDSGDIFLNFKLQTFKFKDGKLNSYEFRGIPLPSPPVMVKKSPESGVYYFLGEGYLAKGLKAEFPTEIVSSGFSTSAFIPNEDFFSLEFWGDNVFYHFNSHLLKYNPARNRPVIIDLSGQFNTIFLQAFFVDREGILWMGTSRGMANINSQVFQNYGSEVEEFLGEELTAIVDLGEDSFLFGFNNGVQIFNRREIRTIYKDPFEPGLPNHRIINFSKQEKDKVWFSANWGGVGLYNVANERLSLFAPPTGANVSSVQVTGDSLLIVSGKRIFIAPVSARGAQLYSKELTGEIDSLLIERPVFFRKAGKLRNGKIIVMRASKLENQYPIIENSRYFLAEGYDFLELEDGSLLLATEFGLKVYRQGYLGFYVYQDKSITNSVFGLMKDRQGKIWAGTDNGVFVLGNDKVLHYNEKNGLVGDEINRGALTEAPSGRVMIGTQKGLSIYFPDEKMQASGTPMVYLTSVELGNTEVLDSQTNPKIPYSQNLLKVSFMAAAFNEAREVWLHYRLRNSEDSTWTVVKKPSSNQLFFGNIPAGEYQFELKASYDGEDFSPAVASVPFVIKPPIYLQTWFVGLAILFLLALGFLIARFFRQLQNLGVLKTAVDQESKRKVIAEQQFKNVWTSTQDGMLLTLEGEEILTANPAFAKMMQCAVKDLEGRPISVLFDEEDQQDFYLEVLLKHVRRSPGKGMSIETPIHWKTGTLEMEVYSVTMEEDFKGRSLVLSVFKDISAKKAVQNKLMEAKEKAEEANRFKTSLLSNISHEIRTPLNGILGGAEHIKMSRKADTELHSQLDIILQSGERLLDTINSLLDIAKIEANKMPVVYTQTDVREFLETIILPHKAAAARKMLELDFKFLGTAGQANIDRRFLEMILNNLLGNSIKYTEKGVISVACQRVDGSILLEVADSGIGISEEFQKRMFDPFEQESKGNNRLFEGTGLGLSITRNLVDLMGGKIQVWSAKSEGTRVLVEIPLFER</sequence>
<dbReference type="Gene3D" id="2.130.10.10">
    <property type="entry name" value="YVTN repeat-like/Quinoprotein amine dehydrogenase"/>
    <property type="match status" value="3"/>
</dbReference>
<comment type="catalytic activity">
    <reaction evidence="1">
        <text>ATP + protein L-histidine = ADP + protein N-phospho-L-histidine.</text>
        <dbReference type="EC" id="2.7.13.3"/>
    </reaction>
</comment>
<dbReference type="Pfam" id="PF02518">
    <property type="entry name" value="HATPase_c"/>
    <property type="match status" value="1"/>
</dbReference>
<dbReference type="PROSITE" id="PS50109">
    <property type="entry name" value="HIS_KIN"/>
    <property type="match status" value="1"/>
</dbReference>
<dbReference type="CDD" id="cd00130">
    <property type="entry name" value="PAS"/>
    <property type="match status" value="1"/>
</dbReference>
<keyword evidence="4" id="KW-0472">Membrane</keyword>
<dbReference type="RefSeq" id="WP_206571131.1">
    <property type="nucleotide sequence ID" value="NZ_JAFKCW010000005.1"/>
</dbReference>
<dbReference type="Gene3D" id="3.30.450.20">
    <property type="entry name" value="PAS domain"/>
    <property type="match status" value="1"/>
</dbReference>
<dbReference type="InterPro" id="IPR003594">
    <property type="entry name" value="HATPase_dom"/>
</dbReference>
<dbReference type="CDD" id="cd16922">
    <property type="entry name" value="HATPase_EvgS-ArcB-TorS-like"/>
    <property type="match status" value="1"/>
</dbReference>
<dbReference type="InterPro" id="IPR035965">
    <property type="entry name" value="PAS-like_dom_sf"/>
</dbReference>
<dbReference type="InterPro" id="IPR004358">
    <property type="entry name" value="Sig_transdc_His_kin-like_C"/>
</dbReference>
<keyword evidence="4" id="KW-1133">Transmembrane helix</keyword>
<keyword evidence="4" id="KW-0812">Transmembrane</keyword>
<evidence type="ECO:0000256" key="4">
    <source>
        <dbReference type="SAM" id="Phobius"/>
    </source>
</evidence>
<dbReference type="InterPro" id="IPR005467">
    <property type="entry name" value="His_kinase_dom"/>
</dbReference>
<dbReference type="InterPro" id="IPR000014">
    <property type="entry name" value="PAS"/>
</dbReference>
<dbReference type="SMART" id="SM00091">
    <property type="entry name" value="PAS"/>
    <property type="match status" value="1"/>
</dbReference>
<dbReference type="InterPro" id="IPR013783">
    <property type="entry name" value="Ig-like_fold"/>
</dbReference>
<reference evidence="6 7" key="1">
    <citation type="submission" date="2021-03" db="EMBL/GenBank/DDBJ databases">
        <title>novel species isolated from a fishpond in China.</title>
        <authorList>
            <person name="Lu H."/>
            <person name="Cai Z."/>
        </authorList>
    </citation>
    <scope>NUCLEOTIDE SEQUENCE [LARGE SCALE GENOMIC DNA]</scope>
    <source>
        <strain evidence="6 7">JCM 31546</strain>
    </source>
</reference>
<dbReference type="SUPFAM" id="SSF55785">
    <property type="entry name" value="PYP-like sensor domain (PAS domain)"/>
    <property type="match status" value="1"/>
</dbReference>
<keyword evidence="7" id="KW-1185">Reference proteome</keyword>
<dbReference type="EMBL" id="JAFKCW010000005">
    <property type="protein sequence ID" value="MBN7803135.1"/>
    <property type="molecule type" value="Genomic_DNA"/>
</dbReference>
<dbReference type="Pfam" id="PF13426">
    <property type="entry name" value="PAS_9"/>
    <property type="match status" value="1"/>
</dbReference>
<dbReference type="Gene3D" id="1.10.287.130">
    <property type="match status" value="1"/>
</dbReference>
<organism evidence="6 7">
    <name type="scientific">Algoriphagus aestuariicola</name>
    <dbReference type="NCBI Taxonomy" id="1852016"/>
    <lineage>
        <taxon>Bacteria</taxon>
        <taxon>Pseudomonadati</taxon>
        <taxon>Bacteroidota</taxon>
        <taxon>Cytophagia</taxon>
        <taxon>Cytophagales</taxon>
        <taxon>Cyclobacteriaceae</taxon>
        <taxon>Algoriphagus</taxon>
    </lineage>
</organism>
<name>A0ABS3BVN1_9BACT</name>
<dbReference type="InterPro" id="IPR011110">
    <property type="entry name" value="Reg_prop"/>
</dbReference>
<evidence type="ECO:0000256" key="3">
    <source>
        <dbReference type="ARBA" id="ARBA00022553"/>
    </source>
</evidence>
<dbReference type="Pfam" id="PF00512">
    <property type="entry name" value="HisKA"/>
    <property type="match status" value="1"/>
</dbReference>
<dbReference type="EC" id="2.7.13.3" evidence="2"/>
<protein>
    <recommendedName>
        <fullName evidence="2">histidine kinase</fullName>
        <ecNumber evidence="2">2.7.13.3</ecNumber>
    </recommendedName>
</protein>
<evidence type="ECO:0000313" key="6">
    <source>
        <dbReference type="EMBL" id="MBN7803135.1"/>
    </source>
</evidence>
<evidence type="ECO:0000256" key="1">
    <source>
        <dbReference type="ARBA" id="ARBA00000085"/>
    </source>
</evidence>
<dbReference type="Gene3D" id="3.30.565.10">
    <property type="entry name" value="Histidine kinase-like ATPase, C-terminal domain"/>
    <property type="match status" value="1"/>
</dbReference>
<dbReference type="SMART" id="SM00387">
    <property type="entry name" value="HATPase_c"/>
    <property type="match status" value="1"/>
</dbReference>
<gene>
    <name evidence="6" type="ORF">J0A67_19835</name>
</gene>
<proteinExistence type="predicted"/>
<evidence type="ECO:0000256" key="2">
    <source>
        <dbReference type="ARBA" id="ARBA00012438"/>
    </source>
</evidence>